<name>A0A9P5N2Y9_9AGAM</name>
<dbReference type="Proteomes" id="UP000759537">
    <property type="component" value="Unassembled WGS sequence"/>
</dbReference>
<gene>
    <name evidence="1" type="ORF">DFH94DRAFT_679603</name>
</gene>
<accession>A0A9P5N2Y9</accession>
<proteinExistence type="predicted"/>
<comment type="caution">
    <text evidence="1">The sequence shown here is derived from an EMBL/GenBank/DDBJ whole genome shotgun (WGS) entry which is preliminary data.</text>
</comment>
<dbReference type="EMBL" id="WHVB01000003">
    <property type="protein sequence ID" value="KAF8485120.1"/>
    <property type="molecule type" value="Genomic_DNA"/>
</dbReference>
<reference evidence="1" key="2">
    <citation type="journal article" date="2020" name="Nat. Commun.">
        <title>Large-scale genome sequencing of mycorrhizal fungi provides insights into the early evolution of symbiotic traits.</title>
        <authorList>
            <person name="Miyauchi S."/>
            <person name="Kiss E."/>
            <person name="Kuo A."/>
            <person name="Drula E."/>
            <person name="Kohler A."/>
            <person name="Sanchez-Garcia M."/>
            <person name="Morin E."/>
            <person name="Andreopoulos B."/>
            <person name="Barry K.W."/>
            <person name="Bonito G."/>
            <person name="Buee M."/>
            <person name="Carver A."/>
            <person name="Chen C."/>
            <person name="Cichocki N."/>
            <person name="Clum A."/>
            <person name="Culley D."/>
            <person name="Crous P.W."/>
            <person name="Fauchery L."/>
            <person name="Girlanda M."/>
            <person name="Hayes R.D."/>
            <person name="Keri Z."/>
            <person name="LaButti K."/>
            <person name="Lipzen A."/>
            <person name="Lombard V."/>
            <person name="Magnuson J."/>
            <person name="Maillard F."/>
            <person name="Murat C."/>
            <person name="Nolan M."/>
            <person name="Ohm R.A."/>
            <person name="Pangilinan J."/>
            <person name="Pereira M.F."/>
            <person name="Perotto S."/>
            <person name="Peter M."/>
            <person name="Pfister S."/>
            <person name="Riley R."/>
            <person name="Sitrit Y."/>
            <person name="Stielow J.B."/>
            <person name="Szollosi G."/>
            <person name="Zifcakova L."/>
            <person name="Stursova M."/>
            <person name="Spatafora J.W."/>
            <person name="Tedersoo L."/>
            <person name="Vaario L.M."/>
            <person name="Yamada A."/>
            <person name="Yan M."/>
            <person name="Wang P."/>
            <person name="Xu J."/>
            <person name="Bruns T."/>
            <person name="Baldrian P."/>
            <person name="Vilgalys R."/>
            <person name="Dunand C."/>
            <person name="Henrissat B."/>
            <person name="Grigoriev I.V."/>
            <person name="Hibbett D."/>
            <person name="Nagy L.G."/>
            <person name="Martin F.M."/>
        </authorList>
    </citation>
    <scope>NUCLEOTIDE SEQUENCE</scope>
    <source>
        <strain evidence="1">Prilba</strain>
    </source>
</reference>
<dbReference type="AlphaFoldDB" id="A0A9P5N2Y9"/>
<protein>
    <submittedName>
        <fullName evidence="1">Uncharacterized protein</fullName>
    </submittedName>
</protein>
<evidence type="ECO:0000313" key="1">
    <source>
        <dbReference type="EMBL" id="KAF8485120.1"/>
    </source>
</evidence>
<keyword evidence="2" id="KW-1185">Reference proteome</keyword>
<organism evidence="1 2">
    <name type="scientific">Russula ochroleuca</name>
    <dbReference type="NCBI Taxonomy" id="152965"/>
    <lineage>
        <taxon>Eukaryota</taxon>
        <taxon>Fungi</taxon>
        <taxon>Dikarya</taxon>
        <taxon>Basidiomycota</taxon>
        <taxon>Agaricomycotina</taxon>
        <taxon>Agaricomycetes</taxon>
        <taxon>Russulales</taxon>
        <taxon>Russulaceae</taxon>
        <taxon>Russula</taxon>
    </lineage>
</organism>
<evidence type="ECO:0000313" key="2">
    <source>
        <dbReference type="Proteomes" id="UP000759537"/>
    </source>
</evidence>
<reference evidence="1" key="1">
    <citation type="submission" date="2019-10" db="EMBL/GenBank/DDBJ databases">
        <authorList>
            <consortium name="DOE Joint Genome Institute"/>
            <person name="Kuo A."/>
            <person name="Miyauchi S."/>
            <person name="Kiss E."/>
            <person name="Drula E."/>
            <person name="Kohler A."/>
            <person name="Sanchez-Garcia M."/>
            <person name="Andreopoulos B."/>
            <person name="Barry K.W."/>
            <person name="Bonito G."/>
            <person name="Buee M."/>
            <person name="Carver A."/>
            <person name="Chen C."/>
            <person name="Cichocki N."/>
            <person name="Clum A."/>
            <person name="Culley D."/>
            <person name="Crous P.W."/>
            <person name="Fauchery L."/>
            <person name="Girlanda M."/>
            <person name="Hayes R."/>
            <person name="Keri Z."/>
            <person name="LaButti K."/>
            <person name="Lipzen A."/>
            <person name="Lombard V."/>
            <person name="Magnuson J."/>
            <person name="Maillard F."/>
            <person name="Morin E."/>
            <person name="Murat C."/>
            <person name="Nolan M."/>
            <person name="Ohm R."/>
            <person name="Pangilinan J."/>
            <person name="Pereira M."/>
            <person name="Perotto S."/>
            <person name="Peter M."/>
            <person name="Riley R."/>
            <person name="Sitrit Y."/>
            <person name="Stielow B."/>
            <person name="Szollosi G."/>
            <person name="Zifcakova L."/>
            <person name="Stursova M."/>
            <person name="Spatafora J.W."/>
            <person name="Tedersoo L."/>
            <person name="Vaario L.-M."/>
            <person name="Yamada A."/>
            <person name="Yan M."/>
            <person name="Wang P."/>
            <person name="Xu J."/>
            <person name="Bruns T."/>
            <person name="Baldrian P."/>
            <person name="Vilgalys R."/>
            <person name="Henrissat B."/>
            <person name="Grigoriev I.V."/>
            <person name="Hibbett D."/>
            <person name="Nagy L.G."/>
            <person name="Martin F.M."/>
        </authorList>
    </citation>
    <scope>NUCLEOTIDE SEQUENCE</scope>
    <source>
        <strain evidence="1">Prilba</strain>
    </source>
</reference>
<sequence>MPIGFPHTTSIHILDNDSLLHVFNLYRPFLLGEGQHDYARLMGGVDPWVGEHWWYKLAQVCQRWRKLILESSLSLGLSLVCTEGTPVADMLAHSPLLPLVIDYYDKHDEITAEDEEGTILALKQRDRVRRIRLWMPPMSVQKLIVTIDEEYPILEYLVIMPPSRTKDNSTIFKLPDTLQAPHLRCLSLSGFALPTGSRLLTTAVGLVMLELVMIHPSTYFHPNTLLRWLSSMPQLKALVIHFSSPVPNHTVERHRPHMPITAPVALPNLRYFWFRGIRAYLEAVVPRITAPRLTKLEITFFNQVTFSVPRLLQFMNTTENLRFKSANFEFSYNRVDVEVYPHEEAEMSALHIEVDCWHLDWQVSCMAQIFNSLSPTFSAVEHLALEHDTHFWSSKEHNEVDHMEFCKLLRPFSNVKTLIIDEGLVEEFCRCLRLDAPLELLSELQELIYRLTYKSDDDIADTFSPFIDARQNAGRPITLARIETLHMAVYFLYPASLVRSATLVSRMHSPKLYHTLNLTLQGADYLLNSFEAATFAPIRWSPALVGPLPRSDSSPALET</sequence>